<keyword evidence="2" id="KW-0963">Cytoplasm</keyword>
<dbReference type="InterPro" id="IPR043129">
    <property type="entry name" value="ATPase_NBD"/>
</dbReference>
<evidence type="ECO:0000256" key="1">
    <source>
        <dbReference type="ARBA" id="ARBA00004496"/>
    </source>
</evidence>
<dbReference type="Pfam" id="PF06723">
    <property type="entry name" value="MreB_Mbl"/>
    <property type="match status" value="1"/>
</dbReference>
<keyword evidence="3" id="KW-0547">Nucleotide-binding</keyword>
<dbReference type="AlphaFoldDB" id="A0A7X5VAW8"/>
<dbReference type="GO" id="GO:0005524">
    <property type="term" value="F:ATP binding"/>
    <property type="evidence" value="ECO:0007669"/>
    <property type="project" value="UniProtKB-KW"/>
</dbReference>
<evidence type="ECO:0000256" key="3">
    <source>
        <dbReference type="ARBA" id="ARBA00022741"/>
    </source>
</evidence>
<evidence type="ECO:0000313" key="6">
    <source>
        <dbReference type="Proteomes" id="UP000555407"/>
    </source>
</evidence>
<evidence type="ECO:0000256" key="2">
    <source>
        <dbReference type="ARBA" id="ARBA00022490"/>
    </source>
</evidence>
<dbReference type="SUPFAM" id="SSF53067">
    <property type="entry name" value="Actin-like ATPase domain"/>
    <property type="match status" value="1"/>
</dbReference>
<sequence>MRSRPPTGLALDLGSSRIRLCTPAQRRPLDIPPVPGPPLVSRGRIVDVRGAAGVLAEVLAELRITRAQLTVVATTPVLCGDAHREDVRTLMAEAGAATVVMIEGVKAAALGAGMDLSEPLLVADVGAQLTEIALLAEGAVVEARRTLLGLHDRVPAAVLVEVIGDAVLELLRGERGPQVADALDRGVLLAGGGGLRPEITYKLGRRLGIVVGPAPAPHTVAVRGAASVVHATGRHPGVSRRTFPG</sequence>
<keyword evidence="4" id="KW-0067">ATP-binding</keyword>
<dbReference type="Gene3D" id="3.30.420.40">
    <property type="match status" value="2"/>
</dbReference>
<dbReference type="Proteomes" id="UP000555407">
    <property type="component" value="Unassembled WGS sequence"/>
</dbReference>
<dbReference type="PANTHER" id="PTHR42749:SF1">
    <property type="entry name" value="CELL SHAPE-DETERMINING PROTEIN MREB"/>
    <property type="match status" value="1"/>
</dbReference>
<gene>
    <name evidence="5" type="ORF">BJY22_003494</name>
</gene>
<reference evidence="5 6" key="1">
    <citation type="submission" date="2020-03" db="EMBL/GenBank/DDBJ databases">
        <title>Sequencing the genomes of 1000 actinobacteria strains.</title>
        <authorList>
            <person name="Klenk H.-P."/>
        </authorList>
    </citation>
    <scope>NUCLEOTIDE SEQUENCE [LARGE SCALE GENOMIC DNA]</scope>
    <source>
        <strain evidence="5 6">DSM 45490</strain>
    </source>
</reference>
<comment type="caution">
    <text evidence="5">The sequence shown here is derived from an EMBL/GenBank/DDBJ whole genome shotgun (WGS) entry which is preliminary data.</text>
</comment>
<organism evidence="5 6">
    <name type="scientific">Kribbella shirazensis</name>
    <dbReference type="NCBI Taxonomy" id="1105143"/>
    <lineage>
        <taxon>Bacteria</taxon>
        <taxon>Bacillati</taxon>
        <taxon>Actinomycetota</taxon>
        <taxon>Actinomycetes</taxon>
        <taxon>Propionibacteriales</taxon>
        <taxon>Kribbellaceae</taxon>
        <taxon>Kribbella</taxon>
    </lineage>
</organism>
<dbReference type="InterPro" id="IPR056546">
    <property type="entry name" value="MreB_MamK-like"/>
</dbReference>
<name>A0A7X5VAW8_9ACTN</name>
<accession>A0A7X5VAW8</accession>
<dbReference type="PANTHER" id="PTHR42749">
    <property type="entry name" value="CELL SHAPE-DETERMINING PROTEIN MREB"/>
    <property type="match status" value="1"/>
</dbReference>
<dbReference type="RefSeq" id="WP_167208104.1">
    <property type="nucleotide sequence ID" value="NZ_JAASRO010000001.1"/>
</dbReference>
<keyword evidence="6" id="KW-1185">Reference proteome</keyword>
<evidence type="ECO:0000313" key="5">
    <source>
        <dbReference type="EMBL" id="NIK57777.1"/>
    </source>
</evidence>
<comment type="subcellular location">
    <subcellularLocation>
        <location evidence="1">Cytoplasm</location>
    </subcellularLocation>
</comment>
<proteinExistence type="predicted"/>
<evidence type="ECO:0000256" key="4">
    <source>
        <dbReference type="ARBA" id="ARBA00022840"/>
    </source>
</evidence>
<dbReference type="EMBL" id="JAASRO010000001">
    <property type="protein sequence ID" value="NIK57777.1"/>
    <property type="molecule type" value="Genomic_DNA"/>
</dbReference>
<protein>
    <submittedName>
        <fullName evidence="5">Rod shape-determining protein MreB</fullName>
    </submittedName>
</protein>
<dbReference type="GO" id="GO:0005737">
    <property type="term" value="C:cytoplasm"/>
    <property type="evidence" value="ECO:0007669"/>
    <property type="project" value="UniProtKB-SubCell"/>
</dbReference>